<dbReference type="Gene3D" id="2.40.320.10">
    <property type="entry name" value="Hypothetical Protein Pfu-838710-001"/>
    <property type="match status" value="1"/>
</dbReference>
<dbReference type="AlphaFoldDB" id="A0A383EDL1"/>
<dbReference type="PROSITE" id="PS51707">
    <property type="entry name" value="CYTH"/>
    <property type="match status" value="1"/>
</dbReference>
<feature type="non-terminal residue" evidence="2">
    <location>
        <position position="77"/>
    </location>
</feature>
<dbReference type="Pfam" id="PF01928">
    <property type="entry name" value="CYTH"/>
    <property type="match status" value="1"/>
</dbReference>
<proteinExistence type="predicted"/>
<evidence type="ECO:0000313" key="2">
    <source>
        <dbReference type="EMBL" id="SVE54982.1"/>
    </source>
</evidence>
<name>A0A383EDL1_9ZZZZ</name>
<dbReference type="PANTHER" id="PTHR40114:SF1">
    <property type="entry name" value="SLR0698 PROTEIN"/>
    <property type="match status" value="1"/>
</dbReference>
<feature type="domain" description="CYTH" evidence="1">
    <location>
        <begin position="2"/>
        <end position="77"/>
    </location>
</feature>
<dbReference type="SUPFAM" id="SSF55154">
    <property type="entry name" value="CYTH-like phosphatases"/>
    <property type="match status" value="1"/>
</dbReference>
<reference evidence="2" key="1">
    <citation type="submission" date="2018-05" db="EMBL/GenBank/DDBJ databases">
        <authorList>
            <person name="Lanie J.A."/>
            <person name="Ng W.-L."/>
            <person name="Kazmierczak K.M."/>
            <person name="Andrzejewski T.M."/>
            <person name="Davidsen T.M."/>
            <person name="Wayne K.J."/>
            <person name="Tettelin H."/>
            <person name="Glass J.I."/>
            <person name="Rusch D."/>
            <person name="Podicherti R."/>
            <person name="Tsui H.-C.T."/>
            <person name="Winkler M.E."/>
        </authorList>
    </citation>
    <scope>NUCLEOTIDE SEQUENCE</scope>
</reference>
<dbReference type="InterPro" id="IPR023577">
    <property type="entry name" value="CYTH_domain"/>
</dbReference>
<gene>
    <name evidence="2" type="ORF">METZ01_LOCUS507836</name>
</gene>
<organism evidence="2">
    <name type="scientific">marine metagenome</name>
    <dbReference type="NCBI Taxonomy" id="408172"/>
    <lineage>
        <taxon>unclassified sequences</taxon>
        <taxon>metagenomes</taxon>
        <taxon>ecological metagenomes</taxon>
    </lineage>
</organism>
<dbReference type="PANTHER" id="PTHR40114">
    <property type="entry name" value="SLR0698 PROTEIN"/>
    <property type="match status" value="1"/>
</dbReference>
<dbReference type="InterPro" id="IPR012042">
    <property type="entry name" value="NeuTTM/CthTTM-like"/>
</dbReference>
<dbReference type="EMBL" id="UINC01225078">
    <property type="protein sequence ID" value="SVE54982.1"/>
    <property type="molecule type" value="Genomic_DNA"/>
</dbReference>
<protein>
    <recommendedName>
        <fullName evidence="1">CYTH domain-containing protein</fullName>
    </recommendedName>
</protein>
<dbReference type="InterPro" id="IPR033469">
    <property type="entry name" value="CYTH-like_dom_sf"/>
</dbReference>
<evidence type="ECO:0000259" key="1">
    <source>
        <dbReference type="PROSITE" id="PS51707"/>
    </source>
</evidence>
<sequence length="77" mass="9014">MPIEIERKFLVNSNSFKENAQKHEIKQVYLSATNKMAIRVRIDGIQATLAIKSKESERINREYEYMIPMDEAISLIK</sequence>
<accession>A0A383EDL1</accession>